<keyword evidence="2" id="KW-1185">Reference proteome</keyword>
<evidence type="ECO:0000313" key="1">
    <source>
        <dbReference type="EMBL" id="RZB40404.1"/>
    </source>
</evidence>
<evidence type="ECO:0008006" key="3">
    <source>
        <dbReference type="Google" id="ProtNLM"/>
    </source>
</evidence>
<protein>
    <recommendedName>
        <fullName evidence="3">DUF4817 domain-containing protein</fullName>
    </recommendedName>
</protein>
<dbReference type="AlphaFoldDB" id="A0A482VAZ0"/>
<dbReference type="Proteomes" id="UP000292052">
    <property type="component" value="Unassembled WGS sequence"/>
</dbReference>
<dbReference type="OrthoDB" id="8192496at2759"/>
<comment type="caution">
    <text evidence="1">The sequence shown here is derived from an EMBL/GenBank/DDBJ whole genome shotgun (WGS) entry which is preliminary data.</text>
</comment>
<gene>
    <name evidence="1" type="ORF">BDFB_015253</name>
</gene>
<dbReference type="EMBL" id="QDEB01119134">
    <property type="protein sequence ID" value="RZB40404.1"/>
    <property type="molecule type" value="Genomic_DNA"/>
</dbReference>
<name>A0A482VAZ0_ASBVE</name>
<sequence length="71" mass="8607">MFFTAEHKIFIIESYFRNGIIENDEWRYSSSACLQEFQRKFDEMVFLEGDFLNLVRNTVKNFRQNGSVDRK</sequence>
<evidence type="ECO:0000313" key="2">
    <source>
        <dbReference type="Proteomes" id="UP000292052"/>
    </source>
</evidence>
<reference evidence="1 2" key="1">
    <citation type="submission" date="2017-03" db="EMBL/GenBank/DDBJ databases">
        <title>Genome of the blue death feigning beetle - Asbolus verrucosus.</title>
        <authorList>
            <person name="Rider S.D."/>
        </authorList>
    </citation>
    <scope>NUCLEOTIDE SEQUENCE [LARGE SCALE GENOMIC DNA]</scope>
    <source>
        <strain evidence="1">Butters</strain>
        <tissue evidence="1">Head and leg muscle</tissue>
    </source>
</reference>
<accession>A0A482VAZ0</accession>
<organism evidence="1 2">
    <name type="scientific">Asbolus verrucosus</name>
    <name type="common">Desert ironclad beetle</name>
    <dbReference type="NCBI Taxonomy" id="1661398"/>
    <lineage>
        <taxon>Eukaryota</taxon>
        <taxon>Metazoa</taxon>
        <taxon>Ecdysozoa</taxon>
        <taxon>Arthropoda</taxon>
        <taxon>Hexapoda</taxon>
        <taxon>Insecta</taxon>
        <taxon>Pterygota</taxon>
        <taxon>Neoptera</taxon>
        <taxon>Endopterygota</taxon>
        <taxon>Coleoptera</taxon>
        <taxon>Polyphaga</taxon>
        <taxon>Cucujiformia</taxon>
        <taxon>Tenebrionidae</taxon>
        <taxon>Pimeliinae</taxon>
        <taxon>Asbolus</taxon>
    </lineage>
</organism>
<proteinExistence type="predicted"/>